<dbReference type="EMBL" id="CP019312">
    <property type="protein sequence ID" value="APX12183.1"/>
    <property type="molecule type" value="Genomic_DNA"/>
</dbReference>
<accession>A0A1P8MW03</accession>
<dbReference type="PANTHER" id="PTHR42978">
    <property type="entry name" value="QUORUM-QUENCHING LACTONASE YTNP-RELATED-RELATED"/>
    <property type="match status" value="1"/>
</dbReference>
<dbReference type="CDD" id="cd07729">
    <property type="entry name" value="AHL_lactonase_MBL-fold"/>
    <property type="match status" value="1"/>
</dbReference>
<keyword evidence="8" id="KW-1185">Reference proteome</keyword>
<comment type="cofactor">
    <cofactor evidence="1">
        <name>Zn(2+)</name>
        <dbReference type="ChEBI" id="CHEBI:29105"/>
    </cofactor>
</comment>
<keyword evidence="5" id="KW-0862">Zinc</keyword>
<dbReference type="InterPro" id="IPR051013">
    <property type="entry name" value="MBL_superfamily_lactonases"/>
</dbReference>
<dbReference type="KEGG" id="tom:BWR18_11205"/>
<evidence type="ECO:0000256" key="2">
    <source>
        <dbReference type="ARBA" id="ARBA00007749"/>
    </source>
</evidence>
<dbReference type="OrthoDB" id="9773738at2"/>
<evidence type="ECO:0000256" key="1">
    <source>
        <dbReference type="ARBA" id="ARBA00001947"/>
    </source>
</evidence>
<evidence type="ECO:0000259" key="6">
    <source>
        <dbReference type="SMART" id="SM00849"/>
    </source>
</evidence>
<name>A0A1P8MW03_9RHOB</name>
<protein>
    <submittedName>
        <fullName evidence="7">MBL fold hydrolase</fullName>
    </submittedName>
</protein>
<dbReference type="AlphaFoldDB" id="A0A1P8MW03"/>
<evidence type="ECO:0000256" key="5">
    <source>
        <dbReference type="ARBA" id="ARBA00022833"/>
    </source>
</evidence>
<dbReference type="PANTHER" id="PTHR42978:SF7">
    <property type="entry name" value="METALLO-HYDROLASE RV2300C-RELATED"/>
    <property type="match status" value="1"/>
</dbReference>
<comment type="similarity">
    <text evidence="2">Belongs to the metallo-beta-lactamase superfamily.</text>
</comment>
<proteinExistence type="inferred from homology"/>
<sequence length="264" mass="29014">MTYEVYAIKYAEQTARVRGDNYMFDDNHDAPDPIDFYMWLIRGEGRVILVDTGFDAAEGQARGRPIRLDPGEALKPFGLQPEDVTEIIVTHLHFDHAGGLHLFPNAQLHLQTAEMAYATGPCMCHDALRFPFTVGHVVEAVQRLYSGKITFHDGDSEIADGITVHRIGGHTKGMQAVRIRTQAGWLVLASDAAHFYGNFLHGVPFPIVVDMQDMLDGFATIQALASAPKLVVPGHDPLVRAHFPAGTAEHVTRLDVGPLTDPTL</sequence>
<feature type="domain" description="Metallo-beta-lactamase" evidence="6">
    <location>
        <begin position="35"/>
        <end position="235"/>
    </location>
</feature>
<dbReference type="InterPro" id="IPR001279">
    <property type="entry name" value="Metallo-B-lactamas"/>
</dbReference>
<dbReference type="InterPro" id="IPR036866">
    <property type="entry name" value="RibonucZ/Hydroxyglut_hydro"/>
</dbReference>
<dbReference type="GO" id="GO:0046872">
    <property type="term" value="F:metal ion binding"/>
    <property type="evidence" value="ECO:0007669"/>
    <property type="project" value="UniProtKB-KW"/>
</dbReference>
<gene>
    <name evidence="7" type="ORF">BWR18_11205</name>
</gene>
<dbReference type="Gene3D" id="3.60.15.10">
    <property type="entry name" value="Ribonuclease Z/Hydroxyacylglutathione hydrolase-like"/>
    <property type="match status" value="1"/>
</dbReference>
<evidence type="ECO:0000313" key="8">
    <source>
        <dbReference type="Proteomes" id="UP000186336"/>
    </source>
</evidence>
<evidence type="ECO:0000256" key="3">
    <source>
        <dbReference type="ARBA" id="ARBA00022723"/>
    </source>
</evidence>
<dbReference type="Pfam" id="PF00753">
    <property type="entry name" value="Lactamase_B"/>
    <property type="match status" value="1"/>
</dbReference>
<evidence type="ECO:0000313" key="7">
    <source>
        <dbReference type="EMBL" id="APX12183.1"/>
    </source>
</evidence>
<organism evidence="7 8">
    <name type="scientific">Tateyamaria omphalii</name>
    <dbReference type="NCBI Taxonomy" id="299262"/>
    <lineage>
        <taxon>Bacteria</taxon>
        <taxon>Pseudomonadati</taxon>
        <taxon>Pseudomonadota</taxon>
        <taxon>Alphaproteobacteria</taxon>
        <taxon>Rhodobacterales</taxon>
        <taxon>Roseobacteraceae</taxon>
        <taxon>Tateyamaria</taxon>
    </lineage>
</organism>
<dbReference type="SMART" id="SM00849">
    <property type="entry name" value="Lactamase_B"/>
    <property type="match status" value="1"/>
</dbReference>
<keyword evidence="4 7" id="KW-0378">Hydrolase</keyword>
<dbReference type="Proteomes" id="UP000186336">
    <property type="component" value="Chromosome"/>
</dbReference>
<evidence type="ECO:0000256" key="4">
    <source>
        <dbReference type="ARBA" id="ARBA00022801"/>
    </source>
</evidence>
<reference evidence="7 8" key="1">
    <citation type="submission" date="2017-01" db="EMBL/GenBank/DDBJ databases">
        <title>Complete genome of Tateyamaria omphalii DOK1-4 isolated from seawater in Dokdo.</title>
        <authorList>
            <person name="Kim J.H."/>
            <person name="Chi W.-J."/>
        </authorList>
    </citation>
    <scope>NUCLEOTIDE SEQUENCE [LARGE SCALE GENOMIC DNA]</scope>
    <source>
        <strain evidence="7 8">DOK1-4</strain>
    </source>
</reference>
<dbReference type="RefSeq" id="WP_076628289.1">
    <property type="nucleotide sequence ID" value="NZ_CP019312.1"/>
</dbReference>
<dbReference type="SUPFAM" id="SSF56281">
    <property type="entry name" value="Metallo-hydrolase/oxidoreductase"/>
    <property type="match status" value="1"/>
</dbReference>
<dbReference type="STRING" id="299262.BWR18_11205"/>
<dbReference type="GO" id="GO:0016787">
    <property type="term" value="F:hydrolase activity"/>
    <property type="evidence" value="ECO:0007669"/>
    <property type="project" value="UniProtKB-KW"/>
</dbReference>
<keyword evidence="3" id="KW-0479">Metal-binding</keyword>